<protein>
    <submittedName>
        <fullName evidence="6">L-lysine exporter family protein LysE/ArgO</fullName>
    </submittedName>
</protein>
<dbReference type="PANTHER" id="PTHR30086:SF20">
    <property type="entry name" value="ARGININE EXPORTER PROTEIN ARGO-RELATED"/>
    <property type="match status" value="1"/>
</dbReference>
<evidence type="ECO:0000256" key="2">
    <source>
        <dbReference type="ARBA" id="ARBA00022475"/>
    </source>
</evidence>
<gene>
    <name evidence="6" type="ORF">SAMN05216555_10166</name>
</gene>
<evidence type="ECO:0000256" key="5">
    <source>
        <dbReference type="ARBA" id="ARBA00023136"/>
    </source>
</evidence>
<dbReference type="InterPro" id="IPR001123">
    <property type="entry name" value="LeuE-type"/>
</dbReference>
<evidence type="ECO:0000313" key="7">
    <source>
        <dbReference type="Proteomes" id="UP000182130"/>
    </source>
</evidence>
<proteinExistence type="predicted"/>
<dbReference type="Proteomes" id="UP000182130">
    <property type="component" value="Unassembled WGS sequence"/>
</dbReference>
<dbReference type="GO" id="GO:0015171">
    <property type="term" value="F:amino acid transmembrane transporter activity"/>
    <property type="evidence" value="ECO:0007669"/>
    <property type="project" value="TreeGrafter"/>
</dbReference>
<sequence length="244" mass="24651">MDISGIIQAIILGLGTGLALIVAIGAQNAFVLRQGLLGRHVGPVVAACALSDAALIAAGICGMGGLVTAAPVAVVVLRYVGAAFLLCYGVMAARRALRPQALLPAEANDEKLPAESLAAEAPNAGNGPARMGSPGPGSTALATKTRVNRLAPVLATILALTWLNPHVYLDTVVLLGSVANAQGGSLQWWFGAGAVLGSILWFCALGFGARLLRGFFARPASWRILDGGIAATMIALAAGLVLGN</sequence>
<dbReference type="PANTHER" id="PTHR30086">
    <property type="entry name" value="ARGININE EXPORTER PROTEIN ARGO"/>
    <property type="match status" value="1"/>
</dbReference>
<dbReference type="EMBL" id="FNEI01000001">
    <property type="protein sequence ID" value="SDI11484.1"/>
    <property type="molecule type" value="Genomic_DNA"/>
</dbReference>
<evidence type="ECO:0000256" key="3">
    <source>
        <dbReference type="ARBA" id="ARBA00022692"/>
    </source>
</evidence>
<evidence type="ECO:0000256" key="1">
    <source>
        <dbReference type="ARBA" id="ARBA00004651"/>
    </source>
</evidence>
<evidence type="ECO:0000256" key="4">
    <source>
        <dbReference type="ARBA" id="ARBA00022989"/>
    </source>
</evidence>
<keyword evidence="4" id="KW-1133">Transmembrane helix</keyword>
<comment type="subcellular location">
    <subcellularLocation>
        <location evidence="1">Cell membrane</location>
        <topology evidence="1">Multi-pass membrane protein</topology>
    </subcellularLocation>
</comment>
<keyword evidence="5" id="KW-0472">Membrane</keyword>
<keyword evidence="2" id="KW-1003">Cell membrane</keyword>
<dbReference type="RefSeq" id="WP_245679719.1">
    <property type="nucleotide sequence ID" value="NZ_JACCBL010000001.1"/>
</dbReference>
<dbReference type="AlphaFoldDB" id="A0A1G8HXZ6"/>
<keyword evidence="3" id="KW-0812">Transmembrane</keyword>
<dbReference type="GO" id="GO:0005886">
    <property type="term" value="C:plasma membrane"/>
    <property type="evidence" value="ECO:0007669"/>
    <property type="project" value="UniProtKB-SubCell"/>
</dbReference>
<reference evidence="7" key="1">
    <citation type="submission" date="2016-10" db="EMBL/GenBank/DDBJ databases">
        <authorList>
            <person name="Varghese N."/>
            <person name="Submissions S."/>
        </authorList>
    </citation>
    <scope>NUCLEOTIDE SEQUENCE [LARGE SCALE GENOMIC DNA]</scope>
    <source>
        <strain evidence="7">CGMCC 1.10783</strain>
    </source>
</reference>
<keyword evidence="7" id="KW-1185">Reference proteome</keyword>
<name>A0A1G8HXZ6_9MICC</name>
<accession>A0A1G8HXZ6</accession>
<dbReference type="Pfam" id="PF01810">
    <property type="entry name" value="LysE"/>
    <property type="match status" value="1"/>
</dbReference>
<evidence type="ECO:0000313" key="6">
    <source>
        <dbReference type="EMBL" id="SDI11484.1"/>
    </source>
</evidence>
<organism evidence="6 7">
    <name type="scientific">Arthrobacter cupressi</name>
    <dbReference type="NCBI Taxonomy" id="1045773"/>
    <lineage>
        <taxon>Bacteria</taxon>
        <taxon>Bacillati</taxon>
        <taxon>Actinomycetota</taxon>
        <taxon>Actinomycetes</taxon>
        <taxon>Micrococcales</taxon>
        <taxon>Micrococcaceae</taxon>
        <taxon>Arthrobacter</taxon>
    </lineage>
</organism>